<accession>A0ACB8RNU0</accession>
<dbReference type="EMBL" id="MU275945">
    <property type="protein sequence ID" value="KAI0045659.1"/>
    <property type="molecule type" value="Genomic_DNA"/>
</dbReference>
<evidence type="ECO:0000313" key="1">
    <source>
        <dbReference type="EMBL" id="KAI0045659.1"/>
    </source>
</evidence>
<dbReference type="Proteomes" id="UP000814033">
    <property type="component" value="Unassembled WGS sequence"/>
</dbReference>
<keyword evidence="2" id="KW-1185">Reference proteome</keyword>
<protein>
    <submittedName>
        <fullName evidence="1">Family S53 protease</fullName>
    </submittedName>
</protein>
<organism evidence="1 2">
    <name type="scientific">Auriscalpium vulgare</name>
    <dbReference type="NCBI Taxonomy" id="40419"/>
    <lineage>
        <taxon>Eukaryota</taxon>
        <taxon>Fungi</taxon>
        <taxon>Dikarya</taxon>
        <taxon>Basidiomycota</taxon>
        <taxon>Agaricomycotina</taxon>
        <taxon>Agaricomycetes</taxon>
        <taxon>Russulales</taxon>
        <taxon>Auriscalpiaceae</taxon>
        <taxon>Auriscalpium</taxon>
    </lineage>
</organism>
<name>A0ACB8RNU0_9AGAM</name>
<sequence>MKSTLILISFLTLVCGTPHPRDLLTHERRDGAPDGYTHKGPAPADHTLNLRLALTHTDIGGLQDALYDTSTPGSANYGHHLSKDDVAKYVAPTPESTAAVTSWLSEHGLSATALSPAGDWIGIETTVAQANSLFDADFSKFVHTSGQETVRTLSYSIPASLKSHLDLVHPTVTFPAIELANVPLASIPLSLSARIELSSDTAPSSCNNYITPTCLQQLYGIPSTPAAQDGNQLYVTGLIEQYANRADLGSFLTRFRPDMSPNTTFAFQSLDGGKDLQNISQAGLEADLDIQYTIGVATGVPVTFLSVGNNSQDNTGGMLDLANNLLSQQTVPQVLTTSYGLNEDTISMALAQKLCNAYAQLGARGTSVLFSSGDGGVAGSQPQKCKRFVPTFPATCPFVTAVGGTKLVSPTEVASNLSAGGFSNYFGTPSYQVAAKKVYLGKLGKSLKGRYNASGRGYPDVSAIAEAVQVVSEGVEGPVRGTSCSSPIFASIISLLNDGLLAANKSSLGFLNPLLYSQAGVATLTDITSGNNPGCGTKGFSAVAGWDPVTGLGSPIYSKMAAALGL</sequence>
<reference evidence="1" key="1">
    <citation type="submission" date="2021-02" db="EMBL/GenBank/DDBJ databases">
        <authorList>
            <consortium name="DOE Joint Genome Institute"/>
            <person name="Ahrendt S."/>
            <person name="Looney B.P."/>
            <person name="Miyauchi S."/>
            <person name="Morin E."/>
            <person name="Drula E."/>
            <person name="Courty P.E."/>
            <person name="Chicoki N."/>
            <person name="Fauchery L."/>
            <person name="Kohler A."/>
            <person name="Kuo A."/>
            <person name="Labutti K."/>
            <person name="Pangilinan J."/>
            <person name="Lipzen A."/>
            <person name="Riley R."/>
            <person name="Andreopoulos W."/>
            <person name="He G."/>
            <person name="Johnson J."/>
            <person name="Barry K.W."/>
            <person name="Grigoriev I.V."/>
            <person name="Nagy L."/>
            <person name="Hibbett D."/>
            <person name="Henrissat B."/>
            <person name="Matheny P.B."/>
            <person name="Labbe J."/>
            <person name="Martin F."/>
        </authorList>
    </citation>
    <scope>NUCLEOTIDE SEQUENCE</scope>
    <source>
        <strain evidence="1">FP105234-sp</strain>
    </source>
</reference>
<keyword evidence="1" id="KW-0645">Protease</keyword>
<keyword evidence="1" id="KW-0378">Hydrolase</keyword>
<proteinExistence type="predicted"/>
<gene>
    <name evidence="1" type="ORF">FA95DRAFT_1560934</name>
</gene>
<evidence type="ECO:0000313" key="2">
    <source>
        <dbReference type="Proteomes" id="UP000814033"/>
    </source>
</evidence>
<comment type="caution">
    <text evidence="1">The sequence shown here is derived from an EMBL/GenBank/DDBJ whole genome shotgun (WGS) entry which is preliminary data.</text>
</comment>
<reference evidence="1" key="2">
    <citation type="journal article" date="2022" name="New Phytol.">
        <title>Evolutionary transition to the ectomycorrhizal habit in the genomes of a hyperdiverse lineage of mushroom-forming fungi.</title>
        <authorList>
            <person name="Looney B."/>
            <person name="Miyauchi S."/>
            <person name="Morin E."/>
            <person name="Drula E."/>
            <person name="Courty P.E."/>
            <person name="Kohler A."/>
            <person name="Kuo A."/>
            <person name="LaButti K."/>
            <person name="Pangilinan J."/>
            <person name="Lipzen A."/>
            <person name="Riley R."/>
            <person name="Andreopoulos W."/>
            <person name="He G."/>
            <person name="Johnson J."/>
            <person name="Nolan M."/>
            <person name="Tritt A."/>
            <person name="Barry K.W."/>
            <person name="Grigoriev I.V."/>
            <person name="Nagy L.G."/>
            <person name="Hibbett D."/>
            <person name="Henrissat B."/>
            <person name="Matheny P.B."/>
            <person name="Labbe J."/>
            <person name="Martin F.M."/>
        </authorList>
    </citation>
    <scope>NUCLEOTIDE SEQUENCE</scope>
    <source>
        <strain evidence="1">FP105234-sp</strain>
    </source>
</reference>